<dbReference type="Proteomes" id="UP001500967">
    <property type="component" value="Unassembled WGS sequence"/>
</dbReference>
<dbReference type="SUPFAM" id="SSF56784">
    <property type="entry name" value="HAD-like"/>
    <property type="match status" value="1"/>
</dbReference>
<protein>
    <recommendedName>
        <fullName evidence="7">D,D-heptose 1,7-bisphosphate phosphatase</fullName>
    </recommendedName>
</protein>
<accession>A0ABP3D642</accession>
<dbReference type="InterPro" id="IPR023214">
    <property type="entry name" value="HAD_sf"/>
</dbReference>
<comment type="similarity">
    <text evidence="2">Belongs to the GmhB family.</text>
</comment>
<sequence>MIAAVGASASAPEAWLYLNPERTRPRPDGDAPRLVLFDRDGTLTVDDPPYNGDPARVRLRPTAREAVDVLRDRHIAVGVVSNQSGVGRGLLTRAQVEAVADRIEQLLGRFDAWVFCPHTPAAGCACRKPAPGLVLAATDALGVPPAATAVIGDIGADVGAATAAGAAGVLVPTAVTRAEEVAAAPVVAPDLLAAVRSLLPRAVA</sequence>
<keyword evidence="6" id="KW-0119">Carbohydrate metabolism</keyword>
<dbReference type="InterPro" id="IPR036412">
    <property type="entry name" value="HAD-like_sf"/>
</dbReference>
<comment type="subcellular location">
    <subcellularLocation>
        <location evidence="1">Cytoplasm</location>
    </subcellularLocation>
</comment>
<gene>
    <name evidence="8" type="ORF">GCM10009539_06970</name>
</gene>
<keyword evidence="9" id="KW-1185">Reference proteome</keyword>
<evidence type="ECO:0000256" key="7">
    <source>
        <dbReference type="ARBA" id="ARBA00031828"/>
    </source>
</evidence>
<evidence type="ECO:0000256" key="6">
    <source>
        <dbReference type="ARBA" id="ARBA00023277"/>
    </source>
</evidence>
<dbReference type="InterPro" id="IPR004446">
    <property type="entry name" value="Heptose_bisP_phosphatase"/>
</dbReference>
<organism evidence="8 9">
    <name type="scientific">Cryptosporangium japonicum</name>
    <dbReference type="NCBI Taxonomy" id="80872"/>
    <lineage>
        <taxon>Bacteria</taxon>
        <taxon>Bacillati</taxon>
        <taxon>Actinomycetota</taxon>
        <taxon>Actinomycetes</taxon>
        <taxon>Cryptosporangiales</taxon>
        <taxon>Cryptosporangiaceae</taxon>
        <taxon>Cryptosporangium</taxon>
    </lineage>
</organism>
<dbReference type="EMBL" id="BAAAGX010000004">
    <property type="protein sequence ID" value="GAA0224419.1"/>
    <property type="molecule type" value="Genomic_DNA"/>
</dbReference>
<evidence type="ECO:0000256" key="2">
    <source>
        <dbReference type="ARBA" id="ARBA00005628"/>
    </source>
</evidence>
<keyword evidence="4" id="KW-0479">Metal-binding</keyword>
<proteinExistence type="inferred from homology"/>
<keyword evidence="5" id="KW-0378">Hydrolase</keyword>
<dbReference type="InterPro" id="IPR006549">
    <property type="entry name" value="HAD-SF_hydro_IIIA"/>
</dbReference>
<dbReference type="PANTHER" id="PTHR42891:SF1">
    <property type="entry name" value="D-GLYCERO-BETA-D-MANNO-HEPTOSE-1,7-BISPHOSPHATE 7-PHOSPHATASE"/>
    <property type="match status" value="1"/>
</dbReference>
<evidence type="ECO:0000256" key="5">
    <source>
        <dbReference type="ARBA" id="ARBA00022801"/>
    </source>
</evidence>
<evidence type="ECO:0000256" key="4">
    <source>
        <dbReference type="ARBA" id="ARBA00022723"/>
    </source>
</evidence>
<dbReference type="Gene3D" id="3.40.50.1000">
    <property type="entry name" value="HAD superfamily/HAD-like"/>
    <property type="match status" value="1"/>
</dbReference>
<evidence type="ECO:0000313" key="8">
    <source>
        <dbReference type="EMBL" id="GAA0224419.1"/>
    </source>
</evidence>
<evidence type="ECO:0000313" key="9">
    <source>
        <dbReference type="Proteomes" id="UP001500967"/>
    </source>
</evidence>
<comment type="caution">
    <text evidence="8">The sequence shown here is derived from an EMBL/GenBank/DDBJ whole genome shotgun (WGS) entry which is preliminary data.</text>
</comment>
<evidence type="ECO:0000256" key="1">
    <source>
        <dbReference type="ARBA" id="ARBA00004496"/>
    </source>
</evidence>
<evidence type="ECO:0000256" key="3">
    <source>
        <dbReference type="ARBA" id="ARBA00022490"/>
    </source>
</evidence>
<name>A0ABP3D642_9ACTN</name>
<dbReference type="InterPro" id="IPR006543">
    <property type="entry name" value="Histidinol-phos"/>
</dbReference>
<dbReference type="NCBIfam" id="TIGR01656">
    <property type="entry name" value="Histidinol-ppas"/>
    <property type="match status" value="1"/>
</dbReference>
<dbReference type="PANTHER" id="PTHR42891">
    <property type="entry name" value="D-GLYCERO-BETA-D-MANNO-HEPTOSE-1,7-BISPHOSPHATE 7-PHOSPHATASE"/>
    <property type="match status" value="1"/>
</dbReference>
<dbReference type="Pfam" id="PF13242">
    <property type="entry name" value="Hydrolase_like"/>
    <property type="match status" value="1"/>
</dbReference>
<keyword evidence="3" id="KW-0963">Cytoplasm</keyword>
<reference evidence="9" key="1">
    <citation type="journal article" date="2019" name="Int. J. Syst. Evol. Microbiol.">
        <title>The Global Catalogue of Microorganisms (GCM) 10K type strain sequencing project: providing services to taxonomists for standard genome sequencing and annotation.</title>
        <authorList>
            <consortium name="The Broad Institute Genomics Platform"/>
            <consortium name="The Broad Institute Genome Sequencing Center for Infectious Disease"/>
            <person name="Wu L."/>
            <person name="Ma J."/>
        </authorList>
    </citation>
    <scope>NUCLEOTIDE SEQUENCE [LARGE SCALE GENOMIC DNA]</scope>
    <source>
        <strain evidence="9">JCM 10425</strain>
    </source>
</reference>
<dbReference type="NCBIfam" id="TIGR01662">
    <property type="entry name" value="HAD-SF-IIIA"/>
    <property type="match status" value="1"/>
</dbReference>
<dbReference type="RefSeq" id="WP_344647249.1">
    <property type="nucleotide sequence ID" value="NZ_BAAAGX010000004.1"/>
</dbReference>